<evidence type="ECO:0000313" key="1">
    <source>
        <dbReference type="EMBL" id="OGG13659.1"/>
    </source>
</evidence>
<proteinExistence type="predicted"/>
<dbReference type="SUPFAM" id="SSF158446">
    <property type="entry name" value="IVS-encoded protein-like"/>
    <property type="match status" value="1"/>
</dbReference>
<dbReference type="Gene3D" id="1.20.1440.60">
    <property type="entry name" value="23S rRNA-intervening sequence"/>
    <property type="match status" value="1"/>
</dbReference>
<organism evidence="1 2">
    <name type="scientific">Candidatus Gottesmanbacteria bacterium RIFCSPHIGHO2_01_FULL_46_14</name>
    <dbReference type="NCBI Taxonomy" id="1798380"/>
    <lineage>
        <taxon>Bacteria</taxon>
        <taxon>Candidatus Gottesmaniibacteriota</taxon>
    </lineage>
</organism>
<evidence type="ECO:0008006" key="3">
    <source>
        <dbReference type="Google" id="ProtNLM"/>
    </source>
</evidence>
<gene>
    <name evidence="1" type="ORF">A2875_03565</name>
</gene>
<evidence type="ECO:0000313" key="2">
    <source>
        <dbReference type="Proteomes" id="UP000177416"/>
    </source>
</evidence>
<dbReference type="Proteomes" id="UP000177416">
    <property type="component" value="Unassembled WGS sequence"/>
</dbReference>
<dbReference type="EMBL" id="MFJJ01000040">
    <property type="protein sequence ID" value="OGG13659.1"/>
    <property type="molecule type" value="Genomic_DNA"/>
</dbReference>
<name>A0A1F5ZMF1_9BACT</name>
<protein>
    <recommendedName>
        <fullName evidence="3">Four helix bundle protein</fullName>
    </recommendedName>
</protein>
<accession>A0A1F5ZMF1</accession>
<reference evidence="1 2" key="1">
    <citation type="journal article" date="2016" name="Nat. Commun.">
        <title>Thousands of microbial genomes shed light on interconnected biogeochemical processes in an aquifer system.</title>
        <authorList>
            <person name="Anantharaman K."/>
            <person name="Brown C.T."/>
            <person name="Hug L.A."/>
            <person name="Sharon I."/>
            <person name="Castelle C.J."/>
            <person name="Probst A.J."/>
            <person name="Thomas B.C."/>
            <person name="Singh A."/>
            <person name="Wilkins M.J."/>
            <person name="Karaoz U."/>
            <person name="Brodie E.L."/>
            <person name="Williams K.H."/>
            <person name="Hubbard S.S."/>
            <person name="Banfield J.F."/>
        </authorList>
    </citation>
    <scope>NUCLEOTIDE SEQUENCE [LARGE SCALE GENOMIC DNA]</scope>
</reference>
<sequence>MSFHDQKLWQESYVALMDIYEVGEQNEVHDLLESAQEVAATIADSLTRQDRKLARDLLWSAVGQVAKTRTHLAIAWGRGVLDDETFKSIDDKYAVLSDSLQSQR</sequence>
<comment type="caution">
    <text evidence="1">The sequence shown here is derived from an EMBL/GenBank/DDBJ whole genome shotgun (WGS) entry which is preliminary data.</text>
</comment>
<dbReference type="AlphaFoldDB" id="A0A1F5ZMF1"/>
<dbReference type="InterPro" id="IPR036583">
    <property type="entry name" value="23S_rRNA_IVS_sf"/>
</dbReference>